<feature type="transmembrane region" description="Helical" evidence="9">
    <location>
        <begin position="324"/>
        <end position="349"/>
    </location>
</feature>
<dbReference type="FunFam" id="3.40.50.300:FF:000973">
    <property type="entry name" value="Multidrug resistance-associated protein 4"/>
    <property type="match status" value="1"/>
</dbReference>
<dbReference type="CDD" id="cd03244">
    <property type="entry name" value="ABCC_MRP_domain2"/>
    <property type="match status" value="1"/>
</dbReference>
<dbReference type="SMART" id="SM00382">
    <property type="entry name" value="AAA"/>
    <property type="match status" value="2"/>
</dbReference>
<feature type="transmembrane region" description="Helical" evidence="9">
    <location>
        <begin position="995"/>
        <end position="1015"/>
    </location>
</feature>
<keyword evidence="8 9" id="KW-0472">Membrane</keyword>
<feature type="transmembrane region" description="Helical" evidence="9">
    <location>
        <begin position="138"/>
        <end position="155"/>
    </location>
</feature>
<sequence length="1341" mass="149875">MDESESKRVKESDGNKKRNKPNIISKIFICWVCPIFYKGNKRDVEETDLIVPTKQYDSEKLGDKFERYWLEEYSRALRENRNPSLMKAMVKAYWVAYLPGGALLLINATARTIQPLLFANLLSYWSANASESITRQEAGYYAIGMLALSFVALMTQHHNSLFVNRFSLKMKVATSSLIYRKILRMSQTAVNEVAAGKVVNLLSNDIARFDSAIMFLHYLWLVPLQLAIVMYFLYEAGGYAPFVGLFGVVLFILPVQAALTKFTAVIRRRVAQRTDKRIKLMGEIINGIQVIKMYAWEKSFQHVVEVARAFELKALKKSIFVRSVFLGFMMFAERSTLFITSLTIILSGAMLTANTIYPIKVFIGIVQMNLTFILPLAIASLSELKVSLTRIQSVLIMDEREDLAVLSKSVKSIIPVTFNGKSPALDSNTIVARKYSITEKIRPPIETPGLPISDRIIQLSSVSASWDATKNPEEMTLKNINVYLKKGKLCAVVGPVGSGKSSLLQVLLRELPVSSGNLSVKGSLSYACQESWLFPATVRENILFGLPYDVARYKEVCRVCSLVPDFKQFPYGDLSLVGERGVSLSGGQRARINLARAIYREADIYLLDDPLSAVDANVGRQLFEGCIQTYLSGRTRILVTHQVHFLKAADFIIVLNEGSIKNMGSYEDLFQTEIEFSSLLMDKKEVDDEGNVLKDGRPVLQHGMSRISIKSEDNPKKKEIEQVLQAEERAKGNLKWAVIQYYLQSVQSWFVLLMAFFSILLTQAGATFSDYWLSYWTNEVDEYESSLPIGEESDPSLGTRVGPLTTGQYLLIYGGAILFIIIMTQVRIVAFVIMTMRASQNLHNVMFKNLLAAVMRFFDRNSSGRVLNRFSKDMGSLDELLPRSMLETIQMYLFVLSVLVLNALALPWTLIPTAILLVIFIILLKWYLNAAQAVKRLESTTKSPVFGMINSTISGLSTIRSADSQQRLLRTFDAVQDVNSSASYTFLGGSSAFSLILDMLCLIYLGFILAIFLLIDFGSALEVGSVGLAVSQSMSLTMMLQMAARVTADLLAHMTSVERVLEYSQLPAEENMEDGPTRPPQNWPSNGQIQFENVSLKYGVEDPPVLTDLNFTINSGWKVGIVGRTGAGKSSLISALFRLSNIEGSIEIDGIDTCGIPKTVLRTNISIIPQEPVLFSATLRYNLDPFNHFSDDDIWKALEQVELKDTIPALDYMITEGGTNFSVGQRQLVCLARAILRSNKILVMDEATANVDPQTDALIQQTIRHQFADCTVLTIAHRLNTIMDSDRILVMDGGRVAEFDHPHLLLSNPNSLLNFMVKETGESMSSQLYEIAKQKYSAATN</sequence>
<dbReference type="GO" id="GO:0016020">
    <property type="term" value="C:membrane"/>
    <property type="evidence" value="ECO:0007669"/>
    <property type="project" value="UniProtKB-SubCell"/>
</dbReference>
<name>A0A8J9V9S5_9NEOP</name>
<dbReference type="SUPFAM" id="SSF90123">
    <property type="entry name" value="ABC transporter transmembrane region"/>
    <property type="match status" value="2"/>
</dbReference>
<feature type="transmembrane region" description="Helical" evidence="9">
    <location>
        <begin position="239"/>
        <end position="259"/>
    </location>
</feature>
<feature type="domain" description="AAA+ ATPase" evidence="10">
    <location>
        <begin position="486"/>
        <end position="659"/>
    </location>
</feature>
<keyword evidence="7 9" id="KW-1133">Transmembrane helix</keyword>
<dbReference type="GO" id="GO:0140359">
    <property type="term" value="F:ABC-type transporter activity"/>
    <property type="evidence" value="ECO:0007669"/>
    <property type="project" value="InterPro"/>
</dbReference>
<feature type="transmembrane region" description="Helical" evidence="9">
    <location>
        <begin position="749"/>
        <end position="768"/>
    </location>
</feature>
<dbReference type="PROSITE" id="PS00211">
    <property type="entry name" value="ABC_TRANSPORTER_1"/>
    <property type="match status" value="2"/>
</dbReference>
<dbReference type="SUPFAM" id="SSF52540">
    <property type="entry name" value="P-loop containing nucleoside triphosphate hydrolases"/>
    <property type="match status" value="2"/>
</dbReference>
<feature type="non-terminal residue" evidence="11">
    <location>
        <position position="1341"/>
    </location>
</feature>
<evidence type="ECO:0000256" key="9">
    <source>
        <dbReference type="SAM" id="Phobius"/>
    </source>
</evidence>
<evidence type="ECO:0000256" key="3">
    <source>
        <dbReference type="ARBA" id="ARBA00022692"/>
    </source>
</evidence>
<dbReference type="FunFam" id="1.20.1560.10:FF:000014">
    <property type="entry name" value="Multidrug resistance-associated protein member 4"/>
    <property type="match status" value="1"/>
</dbReference>
<dbReference type="InterPro" id="IPR017871">
    <property type="entry name" value="ABC_transporter-like_CS"/>
</dbReference>
<feature type="transmembrane region" description="Helical" evidence="9">
    <location>
        <begin position="810"/>
        <end position="833"/>
    </location>
</feature>
<dbReference type="GO" id="GO:0016887">
    <property type="term" value="F:ATP hydrolysis activity"/>
    <property type="evidence" value="ECO:0007669"/>
    <property type="project" value="InterPro"/>
</dbReference>
<reference evidence="11" key="1">
    <citation type="submission" date="2021-12" db="EMBL/GenBank/DDBJ databases">
        <authorList>
            <person name="Martin H S."/>
        </authorList>
    </citation>
    <scope>NUCLEOTIDE SEQUENCE</scope>
</reference>
<dbReference type="GO" id="GO:0005524">
    <property type="term" value="F:ATP binding"/>
    <property type="evidence" value="ECO:0007669"/>
    <property type="project" value="UniProtKB-KW"/>
</dbReference>
<dbReference type="PANTHER" id="PTHR24223">
    <property type="entry name" value="ATP-BINDING CASSETTE SUB-FAMILY C"/>
    <property type="match status" value="1"/>
</dbReference>
<evidence type="ECO:0000256" key="7">
    <source>
        <dbReference type="ARBA" id="ARBA00022989"/>
    </source>
</evidence>
<evidence type="ECO:0000256" key="8">
    <source>
        <dbReference type="ARBA" id="ARBA00023136"/>
    </source>
</evidence>
<feature type="transmembrane region" description="Helical" evidence="9">
    <location>
        <begin position="884"/>
        <end position="904"/>
    </location>
</feature>
<keyword evidence="5" id="KW-0547">Nucleotide-binding</keyword>
<dbReference type="InterPro" id="IPR036640">
    <property type="entry name" value="ABC1_TM_sf"/>
</dbReference>
<dbReference type="EMBL" id="OV170223">
    <property type="protein sequence ID" value="CAH0722570.1"/>
    <property type="molecule type" value="Genomic_DNA"/>
</dbReference>
<evidence type="ECO:0000256" key="1">
    <source>
        <dbReference type="ARBA" id="ARBA00004141"/>
    </source>
</evidence>
<dbReference type="CDD" id="cd18579">
    <property type="entry name" value="ABC_6TM_ABCC_D1"/>
    <property type="match status" value="1"/>
</dbReference>
<dbReference type="InterPro" id="IPR003439">
    <property type="entry name" value="ABC_transporter-like_ATP-bd"/>
</dbReference>
<keyword evidence="4" id="KW-0677">Repeat</keyword>
<dbReference type="Pfam" id="PF00664">
    <property type="entry name" value="ABC_membrane"/>
    <property type="match status" value="2"/>
</dbReference>
<dbReference type="FunFam" id="1.20.1560.10:FF:000026">
    <property type="entry name" value="Multidrug resistance-associated protein lethal(2)03659"/>
    <property type="match status" value="1"/>
</dbReference>
<proteinExistence type="predicted"/>
<organism evidence="11 12">
    <name type="scientific">Brenthis ino</name>
    <name type="common">lesser marbled fritillary</name>
    <dbReference type="NCBI Taxonomy" id="405034"/>
    <lineage>
        <taxon>Eukaryota</taxon>
        <taxon>Metazoa</taxon>
        <taxon>Ecdysozoa</taxon>
        <taxon>Arthropoda</taxon>
        <taxon>Hexapoda</taxon>
        <taxon>Insecta</taxon>
        <taxon>Pterygota</taxon>
        <taxon>Neoptera</taxon>
        <taxon>Endopterygota</taxon>
        <taxon>Lepidoptera</taxon>
        <taxon>Glossata</taxon>
        <taxon>Ditrysia</taxon>
        <taxon>Papilionoidea</taxon>
        <taxon>Nymphalidae</taxon>
        <taxon>Heliconiinae</taxon>
        <taxon>Argynnini</taxon>
        <taxon>Brenthis</taxon>
    </lineage>
</organism>
<keyword evidence="6" id="KW-0067">ATP-binding</keyword>
<feature type="transmembrane region" description="Helical" evidence="9">
    <location>
        <begin position="212"/>
        <end position="233"/>
    </location>
</feature>
<dbReference type="Gene3D" id="1.20.1560.10">
    <property type="entry name" value="ABC transporter type 1, transmembrane domain"/>
    <property type="match status" value="2"/>
</dbReference>
<accession>A0A8J9V9S5</accession>
<feature type="domain" description="AAA+ ATPase" evidence="10">
    <location>
        <begin position="1115"/>
        <end position="1295"/>
    </location>
</feature>
<dbReference type="OrthoDB" id="6500128at2759"/>
<evidence type="ECO:0000256" key="2">
    <source>
        <dbReference type="ARBA" id="ARBA00022448"/>
    </source>
</evidence>
<evidence type="ECO:0000313" key="11">
    <source>
        <dbReference type="EMBL" id="CAH0722570.1"/>
    </source>
</evidence>
<dbReference type="Gene3D" id="3.40.50.300">
    <property type="entry name" value="P-loop containing nucleotide triphosphate hydrolases"/>
    <property type="match status" value="2"/>
</dbReference>
<evidence type="ECO:0000313" key="12">
    <source>
        <dbReference type="Proteomes" id="UP000838878"/>
    </source>
</evidence>
<keyword evidence="12" id="KW-1185">Reference proteome</keyword>
<comment type="subcellular location">
    <subcellularLocation>
        <location evidence="1">Membrane</location>
        <topology evidence="1">Multi-pass membrane protein</topology>
    </subcellularLocation>
</comment>
<protein>
    <recommendedName>
        <fullName evidence="10">AAA+ ATPase domain-containing protein</fullName>
    </recommendedName>
</protein>
<keyword evidence="2" id="KW-0813">Transport</keyword>
<evidence type="ECO:0000256" key="5">
    <source>
        <dbReference type="ARBA" id="ARBA00022741"/>
    </source>
</evidence>
<feature type="transmembrane region" description="Helical" evidence="9">
    <location>
        <begin position="94"/>
        <end position="118"/>
    </location>
</feature>
<evidence type="ECO:0000256" key="6">
    <source>
        <dbReference type="ARBA" id="ARBA00022840"/>
    </source>
</evidence>
<dbReference type="InterPro" id="IPR003593">
    <property type="entry name" value="AAA+_ATPase"/>
</dbReference>
<dbReference type="CDD" id="cd03250">
    <property type="entry name" value="ABCC_MRP_domain1"/>
    <property type="match status" value="1"/>
</dbReference>
<evidence type="ECO:0000256" key="4">
    <source>
        <dbReference type="ARBA" id="ARBA00022737"/>
    </source>
</evidence>
<gene>
    <name evidence="11" type="ORF">BINO364_LOCUS8510</name>
</gene>
<dbReference type="Proteomes" id="UP000838878">
    <property type="component" value="Chromosome 3"/>
</dbReference>
<feature type="transmembrane region" description="Helical" evidence="9">
    <location>
        <begin position="361"/>
        <end position="381"/>
    </location>
</feature>
<dbReference type="InterPro" id="IPR027417">
    <property type="entry name" value="P-loop_NTPase"/>
</dbReference>
<keyword evidence="3 9" id="KW-0812">Transmembrane</keyword>
<dbReference type="InterPro" id="IPR044726">
    <property type="entry name" value="ABCC_6TM_D2"/>
</dbReference>
<dbReference type="CDD" id="cd18580">
    <property type="entry name" value="ABC_6TM_ABCC_D2"/>
    <property type="match status" value="1"/>
</dbReference>
<evidence type="ECO:0000259" key="10">
    <source>
        <dbReference type="SMART" id="SM00382"/>
    </source>
</evidence>
<dbReference type="InterPro" id="IPR011527">
    <property type="entry name" value="ABC1_TM_dom"/>
</dbReference>
<dbReference type="InterPro" id="IPR044746">
    <property type="entry name" value="ABCC_6TM_D1"/>
</dbReference>
<dbReference type="Pfam" id="PF00005">
    <property type="entry name" value="ABC_tran"/>
    <property type="match status" value="2"/>
</dbReference>
<dbReference type="InterPro" id="IPR050173">
    <property type="entry name" value="ABC_transporter_C-like"/>
</dbReference>
<dbReference type="FunFam" id="3.40.50.300:FF:000163">
    <property type="entry name" value="Multidrug resistance-associated protein member 4"/>
    <property type="match status" value="1"/>
</dbReference>